<dbReference type="Proteomes" id="UP000237271">
    <property type="component" value="Unassembled WGS sequence"/>
</dbReference>
<evidence type="ECO:0000256" key="1">
    <source>
        <dbReference type="SAM" id="MobiDB-lite"/>
    </source>
</evidence>
<name>A0A2P4XPX8_9STRA</name>
<dbReference type="EMBL" id="NCKW01008892">
    <property type="protein sequence ID" value="POM67594.1"/>
    <property type="molecule type" value="Genomic_DNA"/>
</dbReference>
<dbReference type="AlphaFoldDB" id="A0A2P4XPX8"/>
<feature type="non-terminal residue" evidence="2">
    <location>
        <position position="91"/>
    </location>
</feature>
<protein>
    <submittedName>
        <fullName evidence="2">AGC protein Kinase, variant</fullName>
    </submittedName>
</protein>
<evidence type="ECO:0000313" key="2">
    <source>
        <dbReference type="EMBL" id="POM67594.1"/>
    </source>
</evidence>
<feature type="region of interest" description="Disordered" evidence="1">
    <location>
        <begin position="1"/>
        <end position="79"/>
    </location>
</feature>
<keyword evidence="2" id="KW-0418">Kinase</keyword>
<sequence length="91" mass="9862">MVEDKKRKPSRDFPAHAQVPVGKVHPNGSSSKVRVELNTSAPSVPPMRDPFHILNFDGDDGLPTSRSMPRTGSVMSVDSVSSVLSVDESFQ</sequence>
<feature type="compositionally biased region" description="Polar residues" evidence="1">
    <location>
        <begin position="27"/>
        <end position="42"/>
    </location>
</feature>
<feature type="compositionally biased region" description="Basic and acidic residues" evidence="1">
    <location>
        <begin position="1"/>
        <end position="14"/>
    </location>
</feature>
<dbReference type="GO" id="GO:0016301">
    <property type="term" value="F:kinase activity"/>
    <property type="evidence" value="ECO:0007669"/>
    <property type="project" value="UniProtKB-KW"/>
</dbReference>
<organism evidence="2 3">
    <name type="scientific">Phytophthora palmivora</name>
    <dbReference type="NCBI Taxonomy" id="4796"/>
    <lineage>
        <taxon>Eukaryota</taxon>
        <taxon>Sar</taxon>
        <taxon>Stramenopiles</taxon>
        <taxon>Oomycota</taxon>
        <taxon>Peronosporomycetes</taxon>
        <taxon>Peronosporales</taxon>
        <taxon>Peronosporaceae</taxon>
        <taxon>Phytophthora</taxon>
    </lineage>
</organism>
<reference evidence="2 3" key="1">
    <citation type="journal article" date="2017" name="Genome Biol. Evol.">
        <title>Phytophthora megakarya and P. palmivora, closely related causal agents of cacao black pod rot, underwent increases in genome sizes and gene numbers by different mechanisms.</title>
        <authorList>
            <person name="Ali S.S."/>
            <person name="Shao J."/>
            <person name="Lary D.J."/>
            <person name="Kronmiller B."/>
            <person name="Shen D."/>
            <person name="Strem M.D."/>
            <person name="Amoako-Attah I."/>
            <person name="Akrofi A.Y."/>
            <person name="Begoude B.A."/>
            <person name="Ten Hoopen G.M."/>
            <person name="Coulibaly K."/>
            <person name="Kebe B.I."/>
            <person name="Melnick R.L."/>
            <person name="Guiltinan M.J."/>
            <person name="Tyler B.M."/>
            <person name="Meinhardt L.W."/>
            <person name="Bailey B.A."/>
        </authorList>
    </citation>
    <scope>NUCLEOTIDE SEQUENCE [LARGE SCALE GENOMIC DNA]</scope>
    <source>
        <strain evidence="3">sbr112.9</strain>
    </source>
</reference>
<comment type="caution">
    <text evidence="2">The sequence shown here is derived from an EMBL/GenBank/DDBJ whole genome shotgun (WGS) entry which is preliminary data.</text>
</comment>
<dbReference type="OrthoDB" id="120967at2759"/>
<proteinExistence type="predicted"/>
<keyword evidence="3" id="KW-1185">Reference proteome</keyword>
<accession>A0A2P4XPX8</accession>
<evidence type="ECO:0000313" key="3">
    <source>
        <dbReference type="Proteomes" id="UP000237271"/>
    </source>
</evidence>
<keyword evidence="2" id="KW-0808">Transferase</keyword>
<gene>
    <name evidence="2" type="ORF">PHPALM_16376</name>
</gene>